<reference evidence="3 4" key="1">
    <citation type="submission" date="2019-06" db="EMBL/GenBank/DDBJ databases">
        <title>Sequencing the genomes of 1000 actinobacteria strains.</title>
        <authorList>
            <person name="Klenk H.-P."/>
        </authorList>
    </citation>
    <scope>NUCLEOTIDE SEQUENCE [LARGE SCALE GENOMIC DNA]</scope>
    <source>
        <strain evidence="3 4">DSM 19828</strain>
    </source>
</reference>
<dbReference type="GO" id="GO:0004519">
    <property type="term" value="F:endonuclease activity"/>
    <property type="evidence" value="ECO:0007669"/>
    <property type="project" value="InterPro"/>
</dbReference>
<evidence type="ECO:0000313" key="3">
    <source>
        <dbReference type="EMBL" id="TQJ14458.1"/>
    </source>
</evidence>
<proteinExistence type="predicted"/>
<sequence>MATKNAPKNSKPKKLNSPITDDQPDWPTQVKKVYSSGVIVTVNNEVWLYRRVPLGPVVSARSMKDAVDIGSPIFRACQEVEALTSRSMAKNRRMSKHNYRDIHMLLVNVPKLYVPDDKQPLKAYLAQQFSGKTVDQRLLLFGVRLRNSAFRSGWDYALQALTEAITLQNVGVQLPEYAADFKKVSAALTRAGMIEATSEQLHLADSWWNLGRNADVPYLVHSDHLHMFTAPGSLTDAARLERDKVPCSAPEWKKLRQTHTLSMSAFDTFNFNWRDINSSEVHFFPELLGAGAQAVSLRGKVEPTDITRNELRSGRRRMMADINESRSQGAMDRAEQDEKLETLRQMEDLYSGSTLSLPSIIDCSIVTALNGSRGGSYDVRGETARVKLGLLTERQEKALAEMMLGSNVRSNPNLRDLPATAAAFTGAPNLAMCGDRTGALLGFTENDKQPVYISSDAAANEDQLPMFLVAAGTGSGKLLDMSTTLPTPLGNTRVGDLKVGDEVLGRNGKITTITYLSPVNPNPDLYRITFSDGQTLDADFDHQWVVSSFKDRHRNNSGDHREAITRWEEKRAVADRVHDLAERLAADDTGASVTELHRLLDVELGALNPWSGPDAVRAALVMMDAPFVTRMQSKTATRHRTEPIVKIDPVVLWPVRELLEANISRWTTTSPGNAARWKDRIASRVAAAQSILADLDDGREETAAEIARMLRAHQGDFRQGAKAELATCGRAAGVQSRKGFREVTVPLGGHFTGQHPVNFYATNIALKSLAARLDQQLHNKPVTGVMEQRMTTGEMLAAGLKHAGTHSNFAIRLAEAIQLPEADLPLDPYILGAWLGDGTTGNGQFTSGTAGSCTDRCGVTDQEYLCRELERAGFTVGTCGVKTINVLGMRPALREAGVFADKRIPMAYLRGSYEQRLAVLQGLMDTDGSIGAEGACELTLCKQDLAHDALELTRSLGIKVAMREAEAAYTLTDPETGEKTRTVTGTRYRMVFTTNQEIFRLPRKREKLPLTVRDTQKWLYITDIQPIESVPGRCLTVADPDHVYLAGGFIPSSNTMSLLNMADQWARAGVPQIITDWKPGSDHSDTVRAAGGQCLKLSDLTSGDGVFDPLRFSHDVKAGLEYASSMLLEVSPWPEGSKKYESQLMVALDYGVKNGATCIGQALKIALDAKKASEDMVKPILDYAETSINFRACVGMDPQAEGLAVADGITYIFVGDSSLELPPMGKPATTMNQRIAAQLVRMAVFGSVMALAYRDGVCHFDEAWVLTNNSPEELDRIGRLVRQLRVLPILYTQRVSDAVNAGLTGFISRGLIMHIADREEALAACALFKLEPTEERLERITARSSLGKGTDAAEDSAGLNWNSLKALVMKSDDEGGPRIVKRGAVGIHIDLEGRAVPVVIDLPPDFLEMASTNPVDIARREAKKRLRLLSKDSAPIEATEPVIITAADEDADMFAAS</sequence>
<dbReference type="OrthoDB" id="5125659at2"/>
<dbReference type="InterPro" id="IPR004042">
    <property type="entry name" value="Intein_endonuc_central"/>
</dbReference>
<dbReference type="SUPFAM" id="SSF51294">
    <property type="entry name" value="Hedgehog/intein (Hint) domain"/>
    <property type="match status" value="1"/>
</dbReference>
<gene>
    <name evidence="3" type="ORF">FB459_1919</name>
</gene>
<dbReference type="RefSeq" id="WP_141928263.1">
    <property type="nucleotide sequence ID" value="NZ_BAABCI010000011.1"/>
</dbReference>
<dbReference type="PRINTS" id="PR00379">
    <property type="entry name" value="INTEIN"/>
</dbReference>
<name>A0A542EGK6_9MICO</name>
<evidence type="ECO:0000259" key="2">
    <source>
        <dbReference type="PROSITE" id="PS50819"/>
    </source>
</evidence>
<dbReference type="Gene3D" id="3.10.28.10">
    <property type="entry name" value="Homing endonucleases"/>
    <property type="match status" value="1"/>
</dbReference>
<dbReference type="InterPro" id="IPR027434">
    <property type="entry name" value="Homing_endonucl"/>
</dbReference>
<evidence type="ECO:0000256" key="1">
    <source>
        <dbReference type="SAM" id="MobiDB-lite"/>
    </source>
</evidence>
<dbReference type="EMBL" id="VFMO01000001">
    <property type="protein sequence ID" value="TQJ14458.1"/>
    <property type="molecule type" value="Genomic_DNA"/>
</dbReference>
<dbReference type="SUPFAM" id="SSF55608">
    <property type="entry name" value="Homing endonucleases"/>
    <property type="match status" value="1"/>
</dbReference>
<dbReference type="Proteomes" id="UP000320806">
    <property type="component" value="Unassembled WGS sequence"/>
</dbReference>
<feature type="domain" description="DOD-type homing endonuclease" evidence="2">
    <location>
        <begin position="830"/>
        <end position="958"/>
    </location>
</feature>
<dbReference type="GO" id="GO:0016539">
    <property type="term" value="P:intein-mediated protein splicing"/>
    <property type="evidence" value="ECO:0007669"/>
    <property type="project" value="InterPro"/>
</dbReference>
<dbReference type="InterPro" id="IPR006142">
    <property type="entry name" value="INTEIN"/>
</dbReference>
<protein>
    <recommendedName>
        <fullName evidence="2">DOD-type homing endonuclease domain-containing protein</fullName>
    </recommendedName>
</protein>
<accession>A0A542EGK6</accession>
<comment type="caution">
    <text evidence="3">The sequence shown here is derived from an EMBL/GenBank/DDBJ whole genome shotgun (WGS) entry which is preliminary data.</text>
</comment>
<evidence type="ECO:0000313" key="4">
    <source>
        <dbReference type="Proteomes" id="UP000320806"/>
    </source>
</evidence>
<dbReference type="PROSITE" id="PS50819">
    <property type="entry name" value="INTEIN_ENDONUCLEASE"/>
    <property type="match status" value="1"/>
</dbReference>
<feature type="region of interest" description="Disordered" evidence="1">
    <location>
        <begin position="1"/>
        <end position="26"/>
    </location>
</feature>
<keyword evidence="4" id="KW-1185">Reference proteome</keyword>
<organism evidence="3 4">
    <name type="scientific">Yimella lutea</name>
    <dbReference type="NCBI Taxonomy" id="587872"/>
    <lineage>
        <taxon>Bacteria</taxon>
        <taxon>Bacillati</taxon>
        <taxon>Actinomycetota</taxon>
        <taxon>Actinomycetes</taxon>
        <taxon>Micrococcales</taxon>
        <taxon>Dermacoccaceae</taxon>
        <taxon>Yimella</taxon>
    </lineage>
</organism>
<dbReference type="InterPro" id="IPR036844">
    <property type="entry name" value="Hint_dom_sf"/>
</dbReference>